<name>A0ABS3E4P7_9GAMM</name>
<protein>
    <submittedName>
        <fullName evidence="1">Uncharacterized protein</fullName>
    </submittedName>
</protein>
<keyword evidence="2" id="KW-1185">Reference proteome</keyword>
<proteinExistence type="predicted"/>
<evidence type="ECO:0000313" key="2">
    <source>
        <dbReference type="Proteomes" id="UP000664293"/>
    </source>
</evidence>
<dbReference type="EMBL" id="JAEKJR010000001">
    <property type="protein sequence ID" value="MBN8430279.1"/>
    <property type="molecule type" value="Genomic_DNA"/>
</dbReference>
<reference evidence="1 2" key="1">
    <citation type="submission" date="2020-12" db="EMBL/GenBank/DDBJ databases">
        <title>Oil enriched cultivation method for isolating marine PHA-producing bacteria.</title>
        <authorList>
            <person name="Zheng W."/>
            <person name="Yu S."/>
            <person name="Huang Y."/>
        </authorList>
    </citation>
    <scope>NUCLEOTIDE SEQUENCE [LARGE SCALE GENOMIC DNA]</scope>
    <source>
        <strain evidence="1 2">SN0-2</strain>
    </source>
</reference>
<dbReference type="RefSeq" id="WP_206999888.1">
    <property type="nucleotide sequence ID" value="NZ_JAEKJR010000001.1"/>
</dbReference>
<evidence type="ECO:0000313" key="1">
    <source>
        <dbReference type="EMBL" id="MBN8430279.1"/>
    </source>
</evidence>
<comment type="caution">
    <text evidence="1">The sequence shown here is derived from an EMBL/GenBank/DDBJ whole genome shotgun (WGS) entry which is preliminary data.</text>
</comment>
<organism evidence="1 2">
    <name type="scientific">Microbulbifer salipaludis</name>
    <dbReference type="NCBI Taxonomy" id="187980"/>
    <lineage>
        <taxon>Bacteria</taxon>
        <taxon>Pseudomonadati</taxon>
        <taxon>Pseudomonadota</taxon>
        <taxon>Gammaproteobacteria</taxon>
        <taxon>Cellvibrionales</taxon>
        <taxon>Microbulbiferaceae</taxon>
        <taxon>Microbulbifer</taxon>
    </lineage>
</organism>
<dbReference type="Proteomes" id="UP000664293">
    <property type="component" value="Unassembled WGS sequence"/>
</dbReference>
<accession>A0ABS3E4P7</accession>
<sequence length="126" mass="14516">MTDHQWLMTSQALNTLRKLRKRIQAEFGINLRFSDFDFEAQLAELKHRSKDAQTLGLIRQLEALKGSAFLTGNEPPERLYRGQKVLQEKSKKDIYEMIYGDELALHDGRGTPALPRKMYRGLPVLG</sequence>
<gene>
    <name evidence="1" type="ORF">JF535_05355</name>
</gene>